<protein>
    <recommendedName>
        <fullName evidence="4">Golgi apparatus membrane protein TVP38</fullName>
    </recommendedName>
    <alternativeName>
        <fullName evidence="5">Golgi apparatus membrane protein tvp38</fullName>
    </alternativeName>
</protein>
<evidence type="ECO:0000313" key="13">
    <source>
        <dbReference type="EMBL" id="THU87876.1"/>
    </source>
</evidence>
<evidence type="ECO:0000256" key="3">
    <source>
        <dbReference type="ARBA" id="ARBA00008640"/>
    </source>
</evidence>
<proteinExistence type="inferred from homology"/>
<sequence length="757" mass="81260">MSTLPRKPTLNTSKPNGNNSYDPSNPVNVNLSPYHSTPSPNPNSNLDAETRAAMMRTPSPTPSEQKALSSGAIEWKTLMNWRFWIRREWLWYYIILVVILVITALVTLYHEQIVHWLTPVTRWLHDLKFGWLVPIGILFVISFPPLFGHEIVAILCGLVWGLWVGFGIVSAGTFLGEVGNFYAFRYICSARGEKMEKNNISYACLAKVVRDGGFWVALVARYSAIPGHFTTAVFSTCGMSIIVFSLAAILSMPKQLITVYLGVILEQSSDDPNSPPNSSNSQSSGEDTKSKIISRAVLAITVLVTVLAMWFILRRMNNVKRDVLYERRKARQRKLIGARMYPNGGNDGSNDGLDNGSEIFVNGNQSLTEIPLRAPSSKKGSSSGYGYEREEGYGYGYGYGGGGGGGQKQAYPFGPEYQPNSNNPSGASGYGQGRGRQGNENIMYAPKPRHLEGYHSPANGYLDYGAGAGASGGLGRSGSAAAAGGGEGHVAPGAAIVGMRGAYDYTPTRQDSDPDDAHGMGRMATQQEEYLKKKRQETFPPPGIPVSPTSAHHRGGGGAEPRRELTSSPDNMISQSRSMMPLDSSPSAYIPTSSQSYPGVSATSISTPASPGGARNQSQSQSTTTTYPYAYAYSPETREVGGGAHPATTTTTTMGGQRPPSSGVLPNPFSNPTYLTSSSPHQPGHGIEPTDATFHTAIDHGHGGYGTSGYEYEYDDAHERGSGHGAGRGEPSLVESELHAPGAFPKDPPPSYSAMPR</sequence>
<comment type="function">
    <text evidence="1">Golgi membrane protein involved in vesicular trafficking and spindle migration.</text>
</comment>
<dbReference type="AlphaFoldDB" id="A0A4S8LFR1"/>
<keyword evidence="6 11" id="KW-0812">Transmembrane</keyword>
<feature type="transmembrane region" description="Helical" evidence="11">
    <location>
        <begin position="154"/>
        <end position="175"/>
    </location>
</feature>
<dbReference type="PANTHER" id="PTHR47549:SF2">
    <property type="entry name" value="GOLGI APPARATUS MEMBRANE PROTEIN TVP38"/>
    <property type="match status" value="1"/>
</dbReference>
<feature type="transmembrane region" description="Helical" evidence="11">
    <location>
        <begin position="292"/>
        <end position="313"/>
    </location>
</feature>
<keyword evidence="7 11" id="KW-1133">Transmembrane helix</keyword>
<feature type="compositionally biased region" description="Polar residues" evidence="10">
    <location>
        <begin position="566"/>
        <end position="609"/>
    </location>
</feature>
<dbReference type="InterPro" id="IPR032816">
    <property type="entry name" value="VTT_dom"/>
</dbReference>
<dbReference type="EMBL" id="ML179432">
    <property type="protein sequence ID" value="THU87876.1"/>
    <property type="molecule type" value="Genomic_DNA"/>
</dbReference>
<evidence type="ECO:0000256" key="4">
    <source>
        <dbReference type="ARBA" id="ARBA00013533"/>
    </source>
</evidence>
<evidence type="ECO:0000256" key="7">
    <source>
        <dbReference type="ARBA" id="ARBA00022989"/>
    </source>
</evidence>
<keyword evidence="9 11" id="KW-0472">Membrane</keyword>
<keyword evidence="14" id="KW-1185">Reference proteome</keyword>
<dbReference type="PANTHER" id="PTHR47549">
    <property type="entry name" value="GOLGI APPARATUS MEMBRANE PROTEIN TVP38-RELATED"/>
    <property type="match status" value="1"/>
</dbReference>
<feature type="region of interest" description="Disordered" evidence="10">
    <location>
        <begin position="1"/>
        <end position="47"/>
    </location>
</feature>
<evidence type="ECO:0000256" key="6">
    <source>
        <dbReference type="ARBA" id="ARBA00022692"/>
    </source>
</evidence>
<dbReference type="Pfam" id="PF09335">
    <property type="entry name" value="VTT_dom"/>
    <property type="match status" value="1"/>
</dbReference>
<comment type="similarity">
    <text evidence="3">Belongs to the TVP38/TMEM64 family.</text>
</comment>
<feature type="domain" description="VTT" evidence="12">
    <location>
        <begin position="149"/>
        <end position="262"/>
    </location>
</feature>
<dbReference type="InterPro" id="IPR051076">
    <property type="entry name" value="Golgi_membrane_TVP38/TMEM64"/>
</dbReference>
<dbReference type="OrthoDB" id="166803at2759"/>
<evidence type="ECO:0000256" key="9">
    <source>
        <dbReference type="ARBA" id="ARBA00023136"/>
    </source>
</evidence>
<feature type="transmembrane region" description="Helical" evidence="11">
    <location>
        <begin position="129"/>
        <end position="147"/>
    </location>
</feature>
<dbReference type="Proteomes" id="UP000297245">
    <property type="component" value="Unassembled WGS sequence"/>
</dbReference>
<feature type="region of interest" description="Disordered" evidence="10">
    <location>
        <begin position="409"/>
        <end position="440"/>
    </location>
</feature>
<evidence type="ECO:0000256" key="8">
    <source>
        <dbReference type="ARBA" id="ARBA00023034"/>
    </source>
</evidence>
<evidence type="ECO:0000259" key="12">
    <source>
        <dbReference type="Pfam" id="PF09335"/>
    </source>
</evidence>
<keyword evidence="8" id="KW-0333">Golgi apparatus</keyword>
<reference evidence="13 14" key="1">
    <citation type="journal article" date="2019" name="Nat. Ecol. Evol.">
        <title>Megaphylogeny resolves global patterns of mushroom evolution.</title>
        <authorList>
            <person name="Varga T."/>
            <person name="Krizsan K."/>
            <person name="Foldi C."/>
            <person name="Dima B."/>
            <person name="Sanchez-Garcia M."/>
            <person name="Sanchez-Ramirez S."/>
            <person name="Szollosi G.J."/>
            <person name="Szarkandi J.G."/>
            <person name="Papp V."/>
            <person name="Albert L."/>
            <person name="Andreopoulos W."/>
            <person name="Angelini C."/>
            <person name="Antonin V."/>
            <person name="Barry K.W."/>
            <person name="Bougher N.L."/>
            <person name="Buchanan P."/>
            <person name="Buyck B."/>
            <person name="Bense V."/>
            <person name="Catcheside P."/>
            <person name="Chovatia M."/>
            <person name="Cooper J."/>
            <person name="Damon W."/>
            <person name="Desjardin D."/>
            <person name="Finy P."/>
            <person name="Geml J."/>
            <person name="Haridas S."/>
            <person name="Hughes K."/>
            <person name="Justo A."/>
            <person name="Karasinski D."/>
            <person name="Kautmanova I."/>
            <person name="Kiss B."/>
            <person name="Kocsube S."/>
            <person name="Kotiranta H."/>
            <person name="LaButti K.M."/>
            <person name="Lechner B.E."/>
            <person name="Liimatainen K."/>
            <person name="Lipzen A."/>
            <person name="Lukacs Z."/>
            <person name="Mihaltcheva S."/>
            <person name="Morgado L.N."/>
            <person name="Niskanen T."/>
            <person name="Noordeloos M.E."/>
            <person name="Ohm R.A."/>
            <person name="Ortiz-Santana B."/>
            <person name="Ovrebo C."/>
            <person name="Racz N."/>
            <person name="Riley R."/>
            <person name="Savchenko A."/>
            <person name="Shiryaev A."/>
            <person name="Soop K."/>
            <person name="Spirin V."/>
            <person name="Szebenyi C."/>
            <person name="Tomsovsky M."/>
            <person name="Tulloss R.E."/>
            <person name="Uehling J."/>
            <person name="Grigoriev I.V."/>
            <person name="Vagvolgyi C."/>
            <person name="Papp T."/>
            <person name="Martin F.M."/>
            <person name="Miettinen O."/>
            <person name="Hibbett D.S."/>
            <person name="Nagy L.G."/>
        </authorList>
    </citation>
    <scope>NUCLEOTIDE SEQUENCE [LARGE SCALE GENOMIC DNA]</scope>
    <source>
        <strain evidence="13 14">CBS 962.96</strain>
    </source>
</reference>
<feature type="transmembrane region" description="Helical" evidence="11">
    <location>
        <begin position="89"/>
        <end position="109"/>
    </location>
</feature>
<evidence type="ECO:0000256" key="1">
    <source>
        <dbReference type="ARBA" id="ARBA00002978"/>
    </source>
</evidence>
<accession>A0A4S8LFR1</accession>
<evidence type="ECO:0000256" key="10">
    <source>
        <dbReference type="SAM" id="MobiDB-lite"/>
    </source>
</evidence>
<name>A0A4S8LFR1_DENBC</name>
<comment type="subcellular location">
    <subcellularLocation>
        <location evidence="2">Golgi apparatus membrane</location>
        <topology evidence="2">Multi-pass membrane protein</topology>
    </subcellularLocation>
</comment>
<gene>
    <name evidence="13" type="ORF">K435DRAFT_918418</name>
</gene>
<dbReference type="GO" id="GO:0000139">
    <property type="term" value="C:Golgi membrane"/>
    <property type="evidence" value="ECO:0007669"/>
    <property type="project" value="UniProtKB-SubCell"/>
</dbReference>
<feature type="region of interest" description="Disordered" evidence="10">
    <location>
        <begin position="636"/>
        <end position="689"/>
    </location>
</feature>
<feature type="region of interest" description="Disordered" evidence="10">
    <location>
        <begin position="535"/>
        <end position="624"/>
    </location>
</feature>
<feature type="region of interest" description="Disordered" evidence="10">
    <location>
        <begin position="705"/>
        <end position="757"/>
    </location>
</feature>
<evidence type="ECO:0000256" key="5">
    <source>
        <dbReference type="ARBA" id="ARBA00020673"/>
    </source>
</evidence>
<evidence type="ECO:0000256" key="11">
    <source>
        <dbReference type="SAM" id="Phobius"/>
    </source>
</evidence>
<evidence type="ECO:0000256" key="2">
    <source>
        <dbReference type="ARBA" id="ARBA00004653"/>
    </source>
</evidence>
<organism evidence="13 14">
    <name type="scientific">Dendrothele bispora (strain CBS 962.96)</name>
    <dbReference type="NCBI Taxonomy" id="1314807"/>
    <lineage>
        <taxon>Eukaryota</taxon>
        <taxon>Fungi</taxon>
        <taxon>Dikarya</taxon>
        <taxon>Basidiomycota</taxon>
        <taxon>Agaricomycotina</taxon>
        <taxon>Agaricomycetes</taxon>
        <taxon>Agaricomycetidae</taxon>
        <taxon>Agaricales</taxon>
        <taxon>Agaricales incertae sedis</taxon>
        <taxon>Dendrothele</taxon>
    </lineage>
</organism>
<evidence type="ECO:0000313" key="14">
    <source>
        <dbReference type="Proteomes" id="UP000297245"/>
    </source>
</evidence>
<feature type="compositionally biased region" description="Polar residues" evidence="10">
    <location>
        <begin position="668"/>
        <end position="681"/>
    </location>
</feature>
<feature type="transmembrane region" description="Helical" evidence="11">
    <location>
        <begin position="229"/>
        <end position="250"/>
    </location>
</feature>